<feature type="domain" description="Aminoglycoside phosphotransferase" evidence="1">
    <location>
        <begin position="23"/>
        <end position="263"/>
    </location>
</feature>
<dbReference type="Pfam" id="PF01636">
    <property type="entry name" value="APH"/>
    <property type="match status" value="1"/>
</dbReference>
<dbReference type="Gene3D" id="3.90.1200.10">
    <property type="match status" value="1"/>
</dbReference>
<evidence type="ECO:0000313" key="3">
    <source>
        <dbReference type="Proteomes" id="UP000612362"/>
    </source>
</evidence>
<dbReference type="EMBL" id="BNJF01000002">
    <property type="protein sequence ID" value="GHO46208.1"/>
    <property type="molecule type" value="Genomic_DNA"/>
</dbReference>
<organism evidence="2 3">
    <name type="scientific">Ktedonospora formicarum</name>
    <dbReference type="NCBI Taxonomy" id="2778364"/>
    <lineage>
        <taxon>Bacteria</taxon>
        <taxon>Bacillati</taxon>
        <taxon>Chloroflexota</taxon>
        <taxon>Ktedonobacteria</taxon>
        <taxon>Ktedonobacterales</taxon>
        <taxon>Ktedonobacteraceae</taxon>
        <taxon>Ktedonospora</taxon>
    </lineage>
</organism>
<dbReference type="InterPro" id="IPR051678">
    <property type="entry name" value="AGP_Transferase"/>
</dbReference>
<protein>
    <submittedName>
        <fullName evidence="2">Aminoglycoside phosphotransferase APH(3')</fullName>
    </submittedName>
</protein>
<dbReference type="AlphaFoldDB" id="A0A8J3I3P5"/>
<evidence type="ECO:0000313" key="2">
    <source>
        <dbReference type="EMBL" id="GHO46208.1"/>
    </source>
</evidence>
<accession>A0A8J3I3P5</accession>
<gene>
    <name evidence="2" type="ORF">KSX_43710</name>
</gene>
<dbReference type="InterPro" id="IPR011009">
    <property type="entry name" value="Kinase-like_dom_sf"/>
</dbReference>
<proteinExistence type="predicted"/>
<reference evidence="2" key="1">
    <citation type="submission" date="2020-10" db="EMBL/GenBank/DDBJ databases">
        <title>Taxonomic study of unclassified bacteria belonging to the class Ktedonobacteria.</title>
        <authorList>
            <person name="Yabe S."/>
            <person name="Wang C.M."/>
            <person name="Zheng Y."/>
            <person name="Sakai Y."/>
            <person name="Cavaletti L."/>
            <person name="Monciardini P."/>
            <person name="Donadio S."/>
        </authorList>
    </citation>
    <scope>NUCLEOTIDE SEQUENCE</scope>
    <source>
        <strain evidence="2">SOSP1-1</strain>
    </source>
</reference>
<keyword evidence="3" id="KW-1185">Reference proteome</keyword>
<dbReference type="PANTHER" id="PTHR21310">
    <property type="entry name" value="AMINOGLYCOSIDE PHOSPHOTRANSFERASE-RELATED-RELATED"/>
    <property type="match status" value="1"/>
</dbReference>
<dbReference type="InterPro" id="IPR002575">
    <property type="entry name" value="Aminoglycoside_PTrfase"/>
</dbReference>
<sequence length="275" mass="31431">MHMSLPLPPAVASYVGPLLSVETPPQGMAFKVFILTSQRGRFILKVAQTPAMIEALSREAYVLSALQDQAPLVAQPLMEEAGDGEHAFLFSYLEGEPLYKRLRRAESQERLDLVTQFAQTLRLIHNWSPDLSRPANWLSEKLDWLRGKIEARPVNTPIERTRTRFDGAIGNHLLDDLQARRPLLENDMVFGHYDYCLPNVLILHERVAGIIDWSGGGYIDRRFDLATALFSLSLLEKWEHSSYRLHFLKAYGYTEDPDSLSFFEDLHALTCAFWQ</sequence>
<evidence type="ECO:0000259" key="1">
    <source>
        <dbReference type="Pfam" id="PF01636"/>
    </source>
</evidence>
<comment type="caution">
    <text evidence="2">The sequence shown here is derived from an EMBL/GenBank/DDBJ whole genome shotgun (WGS) entry which is preliminary data.</text>
</comment>
<dbReference type="Proteomes" id="UP000612362">
    <property type="component" value="Unassembled WGS sequence"/>
</dbReference>
<dbReference type="SUPFAM" id="SSF56112">
    <property type="entry name" value="Protein kinase-like (PK-like)"/>
    <property type="match status" value="1"/>
</dbReference>
<name>A0A8J3I3P5_9CHLR</name>